<accession>A0ABD5U8B8</accession>
<evidence type="ECO:0000313" key="1">
    <source>
        <dbReference type="EMBL" id="MFC6836767.1"/>
    </source>
</evidence>
<reference evidence="1 2" key="1">
    <citation type="journal article" date="2019" name="Int. J. Syst. Evol. Microbiol.">
        <title>The Global Catalogue of Microorganisms (GCM) 10K type strain sequencing project: providing services to taxonomists for standard genome sequencing and annotation.</title>
        <authorList>
            <consortium name="The Broad Institute Genomics Platform"/>
            <consortium name="The Broad Institute Genome Sequencing Center for Infectious Disease"/>
            <person name="Wu L."/>
            <person name="Ma J."/>
        </authorList>
    </citation>
    <scope>NUCLEOTIDE SEQUENCE [LARGE SCALE GENOMIC DNA]</scope>
    <source>
        <strain evidence="1 2">PSRA2</strain>
    </source>
</reference>
<sequence>MTPVTRPAFDRRQDAVADLGWDPTGGDPIALDPHVQTGTLIEVPPGTYCVPTGETAAVRASGVERFGLRGLGDDPEGVRFRPEDEGDAYILYLTDVRDVLLENYAVDYGERETSGALGHVVLADDDLQVRRLRKQGFTPSTSNGDKWFLFLAVEDPNGEGLVDDVEYSGPAEITGHGASRGFGGAFDRHQGTLTWRNLDVENNPGDGAPYVGTSGTNHMENCRWKNCALAAARNGGSDSSIRDSEITVDLDDQNPRNVGTYEAANPVYWDPQNSEEAGGVIENVTIRVEEPSDPNGAGYAGGSLPAWGIVVDSAGGNVTIENCDVTCNADRVPAVLAHAPEKRWDRAPPDPDEWGILLRETTIVGDGRLNEDDDLRNAAVVLERRPGSEVTDTTVDWPDAAYGVALVPWFDDRTEALVDDFGYDVGVAPIDDPAGNATVGNVYER</sequence>
<proteinExistence type="predicted"/>
<dbReference type="AlphaFoldDB" id="A0ABD5U8B8"/>
<gene>
    <name evidence="1" type="ORF">ACFQHK_09605</name>
</gene>
<organism evidence="1 2">
    <name type="scientific">Halomarina ordinaria</name>
    <dbReference type="NCBI Taxonomy" id="3033939"/>
    <lineage>
        <taxon>Archaea</taxon>
        <taxon>Methanobacteriati</taxon>
        <taxon>Methanobacteriota</taxon>
        <taxon>Stenosarchaea group</taxon>
        <taxon>Halobacteria</taxon>
        <taxon>Halobacteriales</taxon>
        <taxon>Natronomonadaceae</taxon>
        <taxon>Halomarina</taxon>
    </lineage>
</organism>
<dbReference type="EMBL" id="JBHSXM010000001">
    <property type="protein sequence ID" value="MFC6836767.1"/>
    <property type="molecule type" value="Genomic_DNA"/>
</dbReference>
<dbReference type="SUPFAM" id="SSF51126">
    <property type="entry name" value="Pectin lyase-like"/>
    <property type="match status" value="1"/>
</dbReference>
<name>A0ABD5U8B8_9EURY</name>
<evidence type="ECO:0000313" key="2">
    <source>
        <dbReference type="Proteomes" id="UP001596406"/>
    </source>
</evidence>
<dbReference type="RefSeq" id="WP_304448445.1">
    <property type="nucleotide sequence ID" value="NZ_JARRAH010000001.1"/>
</dbReference>
<dbReference type="InterPro" id="IPR011050">
    <property type="entry name" value="Pectin_lyase_fold/virulence"/>
</dbReference>
<dbReference type="Proteomes" id="UP001596406">
    <property type="component" value="Unassembled WGS sequence"/>
</dbReference>
<protein>
    <submittedName>
        <fullName evidence="1">Right-handed parallel beta-helix repeat-containing protein</fullName>
    </submittedName>
</protein>
<keyword evidence="2" id="KW-1185">Reference proteome</keyword>
<comment type="caution">
    <text evidence="1">The sequence shown here is derived from an EMBL/GenBank/DDBJ whole genome shotgun (WGS) entry which is preliminary data.</text>
</comment>